<feature type="region of interest" description="Disordered" evidence="7">
    <location>
        <begin position="335"/>
        <end position="376"/>
    </location>
</feature>
<comment type="caution">
    <text evidence="8">The sequence shown here is derived from an EMBL/GenBank/DDBJ whole genome shotgun (WGS) entry which is preliminary data.</text>
</comment>
<gene>
    <name evidence="8" type="ORF">B0A54_16202</name>
</gene>
<name>A0A4U0U3K0_9PEZI</name>
<accession>A0A4U0U3K0</accession>
<dbReference type="GO" id="GO:0005506">
    <property type="term" value="F:iron ion binding"/>
    <property type="evidence" value="ECO:0007669"/>
    <property type="project" value="InterPro"/>
</dbReference>
<dbReference type="GO" id="GO:0016712">
    <property type="term" value="F:oxidoreductase activity, acting on paired donors, with incorporation or reduction of molecular oxygen, reduced flavin or flavoprotein as one donor, and incorporation of one atom of oxygen"/>
    <property type="evidence" value="ECO:0007669"/>
    <property type="project" value="InterPro"/>
</dbReference>
<evidence type="ECO:0000256" key="6">
    <source>
        <dbReference type="ARBA" id="ARBA00023033"/>
    </source>
</evidence>
<feature type="compositionally biased region" description="Low complexity" evidence="7">
    <location>
        <begin position="189"/>
        <end position="224"/>
    </location>
</feature>
<protein>
    <recommendedName>
        <fullName evidence="10">Cytochrome P450</fullName>
    </recommendedName>
</protein>
<comment type="similarity">
    <text evidence="2">Belongs to the cytochrome P450 family.</text>
</comment>
<dbReference type="InterPro" id="IPR047146">
    <property type="entry name" value="Cyt_P450_E_CYP52_fungi"/>
</dbReference>
<dbReference type="SUPFAM" id="SSF48264">
    <property type="entry name" value="Cytochrome P450"/>
    <property type="match status" value="1"/>
</dbReference>
<comment type="cofactor">
    <cofactor evidence="1">
        <name>heme</name>
        <dbReference type="ChEBI" id="CHEBI:30413"/>
    </cofactor>
</comment>
<proteinExistence type="inferred from homology"/>
<dbReference type="PRINTS" id="PR00385">
    <property type="entry name" value="P450"/>
</dbReference>
<keyword evidence="3" id="KW-0479">Metal-binding</keyword>
<evidence type="ECO:0000313" key="9">
    <source>
        <dbReference type="Proteomes" id="UP000310066"/>
    </source>
</evidence>
<evidence type="ECO:0008006" key="10">
    <source>
        <dbReference type="Google" id="ProtNLM"/>
    </source>
</evidence>
<evidence type="ECO:0000256" key="3">
    <source>
        <dbReference type="ARBA" id="ARBA00022723"/>
    </source>
</evidence>
<evidence type="ECO:0000256" key="5">
    <source>
        <dbReference type="ARBA" id="ARBA00023004"/>
    </source>
</evidence>
<keyword evidence="4" id="KW-0560">Oxidoreductase</keyword>
<dbReference type="PRINTS" id="PR01239">
    <property type="entry name" value="EP450IICYP52"/>
</dbReference>
<reference evidence="8 9" key="1">
    <citation type="submission" date="2017-03" db="EMBL/GenBank/DDBJ databases">
        <title>Genomes of endolithic fungi from Antarctica.</title>
        <authorList>
            <person name="Coleine C."/>
            <person name="Masonjones S."/>
            <person name="Stajich J.E."/>
        </authorList>
    </citation>
    <scope>NUCLEOTIDE SEQUENCE [LARGE SCALE GENOMIC DNA]</scope>
    <source>
        <strain evidence="8 9">CCFEE 5311</strain>
    </source>
</reference>
<feature type="compositionally biased region" description="Polar residues" evidence="7">
    <location>
        <begin position="339"/>
        <end position="349"/>
    </location>
</feature>
<dbReference type="PANTHER" id="PTHR24287:SF17">
    <property type="entry name" value="P450, PUTATIVE (EUROFUNG)-RELATED"/>
    <property type="match status" value="1"/>
</dbReference>
<dbReference type="Proteomes" id="UP000310066">
    <property type="component" value="Unassembled WGS sequence"/>
</dbReference>
<dbReference type="InterPro" id="IPR001128">
    <property type="entry name" value="Cyt_P450"/>
</dbReference>
<dbReference type="Pfam" id="PF00067">
    <property type="entry name" value="p450"/>
    <property type="match status" value="1"/>
</dbReference>
<dbReference type="GO" id="GO:0020037">
    <property type="term" value="F:heme binding"/>
    <property type="evidence" value="ECO:0007669"/>
    <property type="project" value="InterPro"/>
</dbReference>
<feature type="compositionally biased region" description="Low complexity" evidence="7">
    <location>
        <begin position="311"/>
        <end position="322"/>
    </location>
</feature>
<evidence type="ECO:0000256" key="1">
    <source>
        <dbReference type="ARBA" id="ARBA00001971"/>
    </source>
</evidence>
<organism evidence="8 9">
    <name type="scientific">Friedmanniomyces endolithicus</name>
    <dbReference type="NCBI Taxonomy" id="329885"/>
    <lineage>
        <taxon>Eukaryota</taxon>
        <taxon>Fungi</taxon>
        <taxon>Dikarya</taxon>
        <taxon>Ascomycota</taxon>
        <taxon>Pezizomycotina</taxon>
        <taxon>Dothideomycetes</taxon>
        <taxon>Dothideomycetidae</taxon>
        <taxon>Mycosphaerellales</taxon>
        <taxon>Teratosphaeriaceae</taxon>
        <taxon>Friedmanniomyces</taxon>
    </lineage>
</organism>
<keyword evidence="5" id="KW-0408">Iron</keyword>
<dbReference type="PANTHER" id="PTHR24287">
    <property type="entry name" value="P450, PUTATIVE (EUROFUNG)-RELATED"/>
    <property type="match status" value="1"/>
</dbReference>
<feature type="region of interest" description="Disordered" evidence="7">
    <location>
        <begin position="175"/>
        <end position="287"/>
    </location>
</feature>
<dbReference type="EMBL" id="NAJP01000112">
    <property type="protein sequence ID" value="TKA29092.1"/>
    <property type="molecule type" value="Genomic_DNA"/>
</dbReference>
<sequence>MFYWPISTINGDVCNKTGTTVTATPTGDGPNTFVLNETITLTSPTVYVSFYDLSYVTVNERLNKSSSYNVNTLMGFSATDIQSQNGYHGSDGNHSFNYADLPPNPVPSSAWFGQASCWFNKNDCIPIATAAYAPGLAFPSIFLQMSNFNSQWKGTSCQLGVEGDGIWDPPIACSSASSVAGPSTPTPVAYTTTSSALTSSPAAPSSTAASGPSQTSVPPGSSSSYTAEPVNEPSTSSSKSTQSAAAPPSTRSTTSSAAKPPPASSSTSKPSPGAQSANTPSSSSTDVGGIIASVIGLSRTSTSAEGTPQNTQPSPASSSSSTGAAGIIASIISQGTSTKAAQAPTTQQHPSSADPVSAGPSASASPADPNAPATASLSPAHSAVFSVGSSTISAVVASSGHVVVAGSTYTPGQSFTVNGQVGSVGTSAIVVGGTSTIAFSAAPASTNAAVAQTAVVTAGGQTFTAARQGSGTVVVGSSTLTAGGAAITVSGQVISAASSGLVVGSSTVGFAAVLAASQAAVQTAVVTAGGQTFTASRQASGGVVVVGSSTLTAGGAAVTVSGQVFSAASAGLVVGSSTVGYTAVPAASQAAAIPAVQTAVVAAEGQTFTATQLGASTVVVGLSTLTVGGAAVTVSGELFSAASSGLVVGGTSTAGFAAAPQATAVVTAGGATYTATALGSGSVVVAGITLSVGGSAAMLSNGQVFSEASSGLVVDGSSTVAFSSGSAAVLSSAGSGSHTAASGGASGSAVSSSPSSTSRSKATRLGNDLWFGGAWVVSLCCAAFWRDKGTLPAPWHFELRDRIMGLDDFLANIKALKEHRYLARGQARFENQGVRTMHTISLGRYMSHPENLKTIQAVDFKKWTLGSRRISAFRPLLGQGIFTTAGADWHRSREMLRPNFARSQVGDLATFETHVKHLIDAVPKDGSQFNLSELFFRLTMDSATEFLLGESTKSLTKDSEDGFADAFTRSQACVVNMARWGGWAKLFPADKQWMQDRKFVHHFVDYYVRKALAGRNELLQEQSNAEKPAGARYVFIDELVRQTADPLRIRSELLNVLLAGRDTTASLLTNAWFMLSKRDDVWNRLQAEVSTLHGEQPSFDQLKDMKYLKAFLNETQRLYPVVPVNSRQAVEDTILPLGGGKDGLAPVFVPKGWTAAWSVWAMHRRKDFFGEDANEFRPERWLDDPETGKKGLRPGWEFLPFNGGPRICLVCLVDRMLFLFV</sequence>
<dbReference type="InterPro" id="IPR002974">
    <property type="entry name" value="Cyt_P450_E_CYP52_ascomycetes"/>
</dbReference>
<dbReference type="STRING" id="329885.A0A4U0U3K0"/>
<evidence type="ECO:0000256" key="4">
    <source>
        <dbReference type="ARBA" id="ARBA00023002"/>
    </source>
</evidence>
<evidence type="ECO:0000256" key="7">
    <source>
        <dbReference type="SAM" id="MobiDB-lite"/>
    </source>
</evidence>
<evidence type="ECO:0000256" key="2">
    <source>
        <dbReference type="ARBA" id="ARBA00010617"/>
    </source>
</evidence>
<evidence type="ECO:0000313" key="8">
    <source>
        <dbReference type="EMBL" id="TKA29092.1"/>
    </source>
</evidence>
<keyword evidence="6" id="KW-0503">Monooxygenase</keyword>
<feature type="region of interest" description="Disordered" evidence="7">
    <location>
        <begin position="300"/>
        <end position="322"/>
    </location>
</feature>
<feature type="compositionally biased region" description="Low complexity" evidence="7">
    <location>
        <begin position="350"/>
        <end position="376"/>
    </location>
</feature>
<dbReference type="CDD" id="cd11063">
    <property type="entry name" value="CYP52"/>
    <property type="match status" value="1"/>
</dbReference>
<dbReference type="InterPro" id="IPR036396">
    <property type="entry name" value="Cyt_P450_sf"/>
</dbReference>
<feature type="compositionally biased region" description="Polar residues" evidence="7">
    <location>
        <begin position="273"/>
        <end position="286"/>
    </location>
</feature>
<feature type="compositionally biased region" description="Low complexity" evidence="7">
    <location>
        <begin position="233"/>
        <end position="272"/>
    </location>
</feature>
<dbReference type="AlphaFoldDB" id="A0A4U0U3K0"/>
<feature type="compositionally biased region" description="Polar residues" evidence="7">
    <location>
        <begin position="300"/>
        <end position="310"/>
    </location>
</feature>
<dbReference type="OrthoDB" id="1470350at2759"/>
<dbReference type="Gene3D" id="1.10.630.10">
    <property type="entry name" value="Cytochrome P450"/>
    <property type="match status" value="1"/>
</dbReference>